<dbReference type="Gene3D" id="6.10.340.10">
    <property type="match status" value="1"/>
</dbReference>
<keyword evidence="4" id="KW-1003">Cell membrane</keyword>
<evidence type="ECO:0000259" key="15">
    <source>
        <dbReference type="PROSITE" id="PS50109"/>
    </source>
</evidence>
<evidence type="ECO:0000256" key="6">
    <source>
        <dbReference type="ARBA" id="ARBA00022679"/>
    </source>
</evidence>
<keyword evidence="6" id="KW-0808">Transferase</keyword>
<keyword evidence="5" id="KW-0597">Phosphoprotein</keyword>
<keyword evidence="8" id="KW-0547">Nucleotide-binding</keyword>
<dbReference type="Gene3D" id="1.10.287.130">
    <property type="match status" value="1"/>
</dbReference>
<dbReference type="PROSITE" id="PS50109">
    <property type="entry name" value="HIS_KIN"/>
    <property type="match status" value="1"/>
</dbReference>
<comment type="subcellular location">
    <subcellularLocation>
        <location evidence="2">Cell membrane</location>
        <topology evidence="2">Multi-pass membrane protein</topology>
    </subcellularLocation>
</comment>
<dbReference type="SUPFAM" id="SSF47384">
    <property type="entry name" value="Homodimeric domain of signal transducing histidine kinase"/>
    <property type="match status" value="1"/>
</dbReference>
<dbReference type="Gene3D" id="3.30.565.10">
    <property type="entry name" value="Histidine kinase-like ATPase, C-terminal domain"/>
    <property type="match status" value="1"/>
</dbReference>
<dbReference type="PANTHER" id="PTHR45528:SF1">
    <property type="entry name" value="SENSOR HISTIDINE KINASE CPXA"/>
    <property type="match status" value="1"/>
</dbReference>
<name>A0ABR7MT53_9FIRM</name>
<dbReference type="SMART" id="SM00304">
    <property type="entry name" value="HAMP"/>
    <property type="match status" value="1"/>
</dbReference>
<dbReference type="InterPro" id="IPR003594">
    <property type="entry name" value="HATPase_dom"/>
</dbReference>
<keyword evidence="9 17" id="KW-0418">Kinase</keyword>
<dbReference type="Pfam" id="PF00672">
    <property type="entry name" value="HAMP"/>
    <property type="match status" value="1"/>
</dbReference>
<evidence type="ECO:0000256" key="10">
    <source>
        <dbReference type="ARBA" id="ARBA00022840"/>
    </source>
</evidence>
<evidence type="ECO:0000256" key="7">
    <source>
        <dbReference type="ARBA" id="ARBA00022692"/>
    </source>
</evidence>
<evidence type="ECO:0000259" key="16">
    <source>
        <dbReference type="PROSITE" id="PS50885"/>
    </source>
</evidence>
<keyword evidence="13 14" id="KW-0472">Membrane</keyword>
<accession>A0ABR7MT53</accession>
<sequence length="529" mass="60329">MKIRSKLLVVFLIVTTFPIVIMFLCITVILKQQTTAFEKEFCLSDHKLQSYELIRDPLAFYQKLTEYDYDTVLKILNTSDTVTIGKKDCKNIEQHLINAKTSLVVLYNETPYYIGNTKQFKELAGTDTVSFSNNTGRLSADTTSSQIIRECRFTFTDGAQGRALLLTDCSVTKNWLHHFFKQICLAFLLIMLITTTFTTIWIQQSILRPIELLRLATAQIGLGNLEDPVPVTSQDEIGQLRKDLEQMRIHLKEIVNKGIQSEDNTREIMSSISHDLKTPITAIKGYTEGILDGVADTPDKQKKYLQTIYAKANDMTYLIDELSVYSKVEQNSLPYNFISVNLENYFTDCIDEFSLDLESQNFHLDYINDTDKNTQIIADPEQLKRVINNLISNAVKYSKKENGHITIHIKDVPVQNSKQPLYRQINEDGTDKFPTIRPEYIQIQIEDNGLGIAKKDLPHIFDRFFRADTSRNSSKRGSGLGLAIVKMIISDHGGKVWVDSTEGIGSCFYFTLRKDTKNNGGAYEQDIDH</sequence>
<feature type="transmembrane region" description="Helical" evidence="14">
    <location>
        <begin position="6"/>
        <end position="30"/>
    </location>
</feature>
<reference evidence="17 18" key="1">
    <citation type="submission" date="2020-08" db="EMBL/GenBank/DDBJ databases">
        <title>Genome public.</title>
        <authorList>
            <person name="Liu C."/>
            <person name="Sun Q."/>
        </authorList>
    </citation>
    <scope>NUCLEOTIDE SEQUENCE [LARGE SCALE GENOMIC DNA]</scope>
    <source>
        <strain evidence="17 18">BX3</strain>
    </source>
</reference>
<protein>
    <recommendedName>
        <fullName evidence="3">histidine kinase</fullName>
        <ecNumber evidence="3">2.7.13.3</ecNumber>
    </recommendedName>
</protein>
<dbReference type="Pfam" id="PF02518">
    <property type="entry name" value="HATPase_c"/>
    <property type="match status" value="1"/>
</dbReference>
<dbReference type="InterPro" id="IPR003660">
    <property type="entry name" value="HAMP_dom"/>
</dbReference>
<dbReference type="PROSITE" id="PS50885">
    <property type="entry name" value="HAMP"/>
    <property type="match status" value="1"/>
</dbReference>
<dbReference type="RefSeq" id="WP_249303836.1">
    <property type="nucleotide sequence ID" value="NZ_JACRSW010000015.1"/>
</dbReference>
<evidence type="ECO:0000256" key="9">
    <source>
        <dbReference type="ARBA" id="ARBA00022777"/>
    </source>
</evidence>
<dbReference type="SUPFAM" id="SSF158472">
    <property type="entry name" value="HAMP domain-like"/>
    <property type="match status" value="1"/>
</dbReference>
<dbReference type="GO" id="GO:0016301">
    <property type="term" value="F:kinase activity"/>
    <property type="evidence" value="ECO:0007669"/>
    <property type="project" value="UniProtKB-KW"/>
</dbReference>
<keyword evidence="18" id="KW-1185">Reference proteome</keyword>
<organism evidence="17 18">
    <name type="scientific">Jutongia hominis</name>
    <dbReference type="NCBI Taxonomy" id="2763664"/>
    <lineage>
        <taxon>Bacteria</taxon>
        <taxon>Bacillati</taxon>
        <taxon>Bacillota</taxon>
        <taxon>Clostridia</taxon>
        <taxon>Lachnospirales</taxon>
        <taxon>Lachnospiraceae</taxon>
        <taxon>Jutongia</taxon>
    </lineage>
</organism>
<feature type="domain" description="Histidine kinase" evidence="15">
    <location>
        <begin position="271"/>
        <end position="516"/>
    </location>
</feature>
<evidence type="ECO:0000256" key="5">
    <source>
        <dbReference type="ARBA" id="ARBA00022553"/>
    </source>
</evidence>
<dbReference type="SMART" id="SM00387">
    <property type="entry name" value="HATPase_c"/>
    <property type="match status" value="1"/>
</dbReference>
<feature type="domain" description="HAMP" evidence="16">
    <location>
        <begin position="204"/>
        <end position="256"/>
    </location>
</feature>
<dbReference type="InterPro" id="IPR036097">
    <property type="entry name" value="HisK_dim/P_sf"/>
</dbReference>
<comment type="caution">
    <text evidence="17">The sequence shown here is derived from an EMBL/GenBank/DDBJ whole genome shotgun (WGS) entry which is preliminary data.</text>
</comment>
<evidence type="ECO:0000256" key="2">
    <source>
        <dbReference type="ARBA" id="ARBA00004651"/>
    </source>
</evidence>
<dbReference type="SUPFAM" id="SSF55874">
    <property type="entry name" value="ATPase domain of HSP90 chaperone/DNA topoisomerase II/histidine kinase"/>
    <property type="match status" value="1"/>
</dbReference>
<evidence type="ECO:0000256" key="12">
    <source>
        <dbReference type="ARBA" id="ARBA00023012"/>
    </source>
</evidence>
<dbReference type="Pfam" id="PF00512">
    <property type="entry name" value="HisKA"/>
    <property type="match status" value="1"/>
</dbReference>
<evidence type="ECO:0000256" key="3">
    <source>
        <dbReference type="ARBA" id="ARBA00012438"/>
    </source>
</evidence>
<dbReference type="InterPro" id="IPR050398">
    <property type="entry name" value="HssS/ArlS-like"/>
</dbReference>
<evidence type="ECO:0000313" key="17">
    <source>
        <dbReference type="EMBL" id="MBC8556992.1"/>
    </source>
</evidence>
<dbReference type="Proteomes" id="UP000637513">
    <property type="component" value="Unassembled WGS sequence"/>
</dbReference>
<dbReference type="PANTHER" id="PTHR45528">
    <property type="entry name" value="SENSOR HISTIDINE KINASE CPXA"/>
    <property type="match status" value="1"/>
</dbReference>
<evidence type="ECO:0000256" key="14">
    <source>
        <dbReference type="SAM" id="Phobius"/>
    </source>
</evidence>
<evidence type="ECO:0000256" key="11">
    <source>
        <dbReference type="ARBA" id="ARBA00022989"/>
    </source>
</evidence>
<evidence type="ECO:0000256" key="8">
    <source>
        <dbReference type="ARBA" id="ARBA00022741"/>
    </source>
</evidence>
<dbReference type="PRINTS" id="PR00344">
    <property type="entry name" value="BCTRLSENSOR"/>
</dbReference>
<evidence type="ECO:0000256" key="4">
    <source>
        <dbReference type="ARBA" id="ARBA00022475"/>
    </source>
</evidence>
<keyword evidence="7 14" id="KW-0812">Transmembrane</keyword>
<dbReference type="EMBL" id="JACRSW010000015">
    <property type="protein sequence ID" value="MBC8556992.1"/>
    <property type="molecule type" value="Genomic_DNA"/>
</dbReference>
<evidence type="ECO:0000256" key="13">
    <source>
        <dbReference type="ARBA" id="ARBA00023136"/>
    </source>
</evidence>
<gene>
    <name evidence="17" type="ORF">H8700_04640</name>
</gene>
<dbReference type="InterPro" id="IPR005467">
    <property type="entry name" value="His_kinase_dom"/>
</dbReference>
<dbReference type="CDD" id="cd00075">
    <property type="entry name" value="HATPase"/>
    <property type="match status" value="1"/>
</dbReference>
<dbReference type="SMART" id="SM00388">
    <property type="entry name" value="HisKA"/>
    <property type="match status" value="1"/>
</dbReference>
<dbReference type="CDD" id="cd00082">
    <property type="entry name" value="HisKA"/>
    <property type="match status" value="1"/>
</dbReference>
<keyword evidence="10" id="KW-0067">ATP-binding</keyword>
<dbReference type="InterPro" id="IPR003661">
    <property type="entry name" value="HisK_dim/P_dom"/>
</dbReference>
<proteinExistence type="predicted"/>
<keyword evidence="12" id="KW-0902">Two-component regulatory system</keyword>
<evidence type="ECO:0000313" key="18">
    <source>
        <dbReference type="Proteomes" id="UP000637513"/>
    </source>
</evidence>
<comment type="catalytic activity">
    <reaction evidence="1">
        <text>ATP + protein L-histidine = ADP + protein N-phospho-L-histidine.</text>
        <dbReference type="EC" id="2.7.13.3"/>
    </reaction>
</comment>
<evidence type="ECO:0000256" key="1">
    <source>
        <dbReference type="ARBA" id="ARBA00000085"/>
    </source>
</evidence>
<dbReference type="EC" id="2.7.13.3" evidence="3"/>
<keyword evidence="11 14" id="KW-1133">Transmembrane helix</keyword>
<dbReference type="CDD" id="cd06225">
    <property type="entry name" value="HAMP"/>
    <property type="match status" value="1"/>
</dbReference>
<dbReference type="InterPro" id="IPR036890">
    <property type="entry name" value="HATPase_C_sf"/>
</dbReference>
<dbReference type="InterPro" id="IPR004358">
    <property type="entry name" value="Sig_transdc_His_kin-like_C"/>
</dbReference>